<dbReference type="RefSeq" id="WP_345262482.1">
    <property type="nucleotide sequence ID" value="NZ_BAABIM010000001.1"/>
</dbReference>
<gene>
    <name evidence="5" type="ORF">GCM10023226_05130</name>
</gene>
<dbReference type="PANTHER" id="PTHR33376">
    <property type="match status" value="1"/>
</dbReference>
<evidence type="ECO:0000256" key="2">
    <source>
        <dbReference type="ARBA" id="ARBA00022448"/>
    </source>
</evidence>
<evidence type="ECO:0008006" key="7">
    <source>
        <dbReference type="Google" id="ProtNLM"/>
    </source>
</evidence>
<accession>A0ABP8VTK9</accession>
<dbReference type="Gene3D" id="3.40.190.170">
    <property type="entry name" value="Bacterial extracellular solute-binding protein, family 7"/>
    <property type="match status" value="1"/>
</dbReference>
<evidence type="ECO:0000256" key="4">
    <source>
        <dbReference type="SAM" id="SignalP"/>
    </source>
</evidence>
<dbReference type="NCBIfam" id="NF037995">
    <property type="entry name" value="TRAP_S1"/>
    <property type="match status" value="1"/>
</dbReference>
<keyword evidence="6" id="KW-1185">Reference proteome</keyword>
<keyword evidence="3 4" id="KW-0732">Signal</keyword>
<sequence>MKNTSLRTAGSLVAASVLALGLAGCAESSGSSGAGNGGGESVPVGADQETYVDALADMDPVTLQMQSTAPQGAATGRRFEDYAAAVEEWSGGKISFEIAYANAIAPVPEVDDALVDGRLDVGSVIAALEPSKFPVNNALWDLSFIGSQEPVEGLLQWHGAMIQTAVESDAVQQEFEENGLHALLPTFGSGSYFWDCVEPATTEDDFAGRTVASQSRIQNLQAEALGMSPSTISYAEMFESLERGVVDCAASSMTTSSLGGFIPAAPYFSYAPDEGMAAPGGTFAISLATWEQLPLAAQQLLQDRMDVVLQANFEATWENIDAGLTAIADADGEVVQLDPAAQEVIAGVNDAALEEVRGDNPELADALVAAEDAWAEQVEGLGIEGVDVDYTGYQDWYANGTPDLTAYFEQLQDVLSSQRPS</sequence>
<comment type="similarity">
    <text evidence="1">Belongs to the bacterial solute-binding protein 7 family.</text>
</comment>
<evidence type="ECO:0000256" key="3">
    <source>
        <dbReference type="ARBA" id="ARBA00022729"/>
    </source>
</evidence>
<dbReference type="InterPro" id="IPR018389">
    <property type="entry name" value="DctP_fam"/>
</dbReference>
<reference evidence="6" key="1">
    <citation type="journal article" date="2019" name="Int. J. Syst. Evol. Microbiol.">
        <title>The Global Catalogue of Microorganisms (GCM) 10K type strain sequencing project: providing services to taxonomists for standard genome sequencing and annotation.</title>
        <authorList>
            <consortium name="The Broad Institute Genomics Platform"/>
            <consortium name="The Broad Institute Genome Sequencing Center for Infectious Disease"/>
            <person name="Wu L."/>
            <person name="Ma J."/>
        </authorList>
    </citation>
    <scope>NUCLEOTIDE SEQUENCE [LARGE SCALE GENOMIC DNA]</scope>
    <source>
        <strain evidence="6">JCM 18127</strain>
    </source>
</reference>
<dbReference type="InterPro" id="IPR038404">
    <property type="entry name" value="TRAP_DctP_sf"/>
</dbReference>
<proteinExistence type="inferred from homology"/>
<name>A0ABP8VTK9_9ACTN</name>
<dbReference type="EMBL" id="BAABIM010000001">
    <property type="protein sequence ID" value="GAA4671503.1"/>
    <property type="molecule type" value="Genomic_DNA"/>
</dbReference>
<dbReference type="PROSITE" id="PS51257">
    <property type="entry name" value="PROKAR_LIPOPROTEIN"/>
    <property type="match status" value="1"/>
</dbReference>
<dbReference type="PANTHER" id="PTHR33376:SF7">
    <property type="entry name" value="C4-DICARBOXYLATE-BINDING PROTEIN DCTB"/>
    <property type="match status" value="1"/>
</dbReference>
<evidence type="ECO:0000313" key="6">
    <source>
        <dbReference type="Proteomes" id="UP001500621"/>
    </source>
</evidence>
<keyword evidence="2" id="KW-0813">Transport</keyword>
<comment type="caution">
    <text evidence="5">The sequence shown here is derived from an EMBL/GenBank/DDBJ whole genome shotgun (WGS) entry which is preliminary data.</text>
</comment>
<evidence type="ECO:0000256" key="1">
    <source>
        <dbReference type="ARBA" id="ARBA00009023"/>
    </source>
</evidence>
<evidence type="ECO:0000313" key="5">
    <source>
        <dbReference type="EMBL" id="GAA4671503.1"/>
    </source>
</evidence>
<dbReference type="Pfam" id="PF03480">
    <property type="entry name" value="DctP"/>
    <property type="match status" value="1"/>
</dbReference>
<feature type="chain" id="PRO_5046736949" description="C4-dicarboxylate ABC transporter substrate-binding protein" evidence="4">
    <location>
        <begin position="20"/>
        <end position="421"/>
    </location>
</feature>
<organism evidence="5 6">
    <name type="scientific">Nocardioides nanhaiensis</name>
    <dbReference type="NCBI Taxonomy" id="1476871"/>
    <lineage>
        <taxon>Bacteria</taxon>
        <taxon>Bacillati</taxon>
        <taxon>Actinomycetota</taxon>
        <taxon>Actinomycetes</taxon>
        <taxon>Propionibacteriales</taxon>
        <taxon>Nocardioidaceae</taxon>
        <taxon>Nocardioides</taxon>
    </lineage>
</organism>
<dbReference type="Proteomes" id="UP001500621">
    <property type="component" value="Unassembled WGS sequence"/>
</dbReference>
<feature type="signal peptide" evidence="4">
    <location>
        <begin position="1"/>
        <end position="19"/>
    </location>
</feature>
<protein>
    <recommendedName>
        <fullName evidence="7">C4-dicarboxylate ABC transporter substrate-binding protein</fullName>
    </recommendedName>
</protein>